<dbReference type="EMBL" id="JADBJN010000004">
    <property type="protein sequence ID" value="KAG5667857.1"/>
    <property type="molecule type" value="Genomic_DNA"/>
</dbReference>
<feature type="chain" id="PRO_5039887941" evidence="1">
    <location>
        <begin position="19"/>
        <end position="90"/>
    </location>
</feature>
<evidence type="ECO:0000313" key="3">
    <source>
        <dbReference type="Proteomes" id="UP001107558"/>
    </source>
</evidence>
<organism evidence="2 3">
    <name type="scientific">Polypedilum vanderplanki</name>
    <name type="common">Sleeping chironomid midge</name>
    <dbReference type="NCBI Taxonomy" id="319348"/>
    <lineage>
        <taxon>Eukaryota</taxon>
        <taxon>Metazoa</taxon>
        <taxon>Ecdysozoa</taxon>
        <taxon>Arthropoda</taxon>
        <taxon>Hexapoda</taxon>
        <taxon>Insecta</taxon>
        <taxon>Pterygota</taxon>
        <taxon>Neoptera</taxon>
        <taxon>Endopterygota</taxon>
        <taxon>Diptera</taxon>
        <taxon>Nematocera</taxon>
        <taxon>Chironomoidea</taxon>
        <taxon>Chironomidae</taxon>
        <taxon>Chironominae</taxon>
        <taxon>Polypedilum</taxon>
        <taxon>Polypedilum</taxon>
    </lineage>
</organism>
<accession>A0A9J6BD97</accession>
<reference evidence="2" key="1">
    <citation type="submission" date="2021-03" db="EMBL/GenBank/DDBJ databases">
        <title>Chromosome level genome of the anhydrobiotic midge Polypedilum vanderplanki.</title>
        <authorList>
            <person name="Yoshida Y."/>
            <person name="Kikawada T."/>
            <person name="Gusev O."/>
        </authorList>
    </citation>
    <scope>NUCLEOTIDE SEQUENCE</scope>
    <source>
        <strain evidence="2">NIAS01</strain>
        <tissue evidence="2">Whole body or cell culture</tissue>
    </source>
</reference>
<evidence type="ECO:0000313" key="2">
    <source>
        <dbReference type="EMBL" id="KAG5667857.1"/>
    </source>
</evidence>
<keyword evidence="3" id="KW-1185">Reference proteome</keyword>
<keyword evidence="1" id="KW-0732">Signal</keyword>
<comment type="caution">
    <text evidence="2">The sequence shown here is derived from an EMBL/GenBank/DDBJ whole genome shotgun (WGS) entry which is preliminary data.</text>
</comment>
<evidence type="ECO:0000256" key="1">
    <source>
        <dbReference type="SAM" id="SignalP"/>
    </source>
</evidence>
<proteinExistence type="predicted"/>
<sequence>MKFLLAFLFLILVTSSFAKKESDEFCPSNMKYNGKNGEKCTLLFCPNGPLAKKQLDDDIHCCCDESVAIADEIKFEETHEVKVEGNENEA</sequence>
<gene>
    <name evidence="2" type="ORF">PVAND_015826</name>
</gene>
<protein>
    <submittedName>
        <fullName evidence="2">Uncharacterized protein</fullName>
    </submittedName>
</protein>
<dbReference type="AlphaFoldDB" id="A0A9J6BD97"/>
<name>A0A9J6BD97_POLVA</name>
<dbReference type="Proteomes" id="UP001107558">
    <property type="component" value="Chromosome 4"/>
</dbReference>
<feature type="signal peptide" evidence="1">
    <location>
        <begin position="1"/>
        <end position="18"/>
    </location>
</feature>